<dbReference type="AlphaFoldDB" id="A0A8J6NH30"/>
<protein>
    <submittedName>
        <fullName evidence="2">TIR domain-containing protein</fullName>
    </submittedName>
</protein>
<evidence type="ECO:0000313" key="3">
    <source>
        <dbReference type="Proteomes" id="UP000614424"/>
    </source>
</evidence>
<dbReference type="Pfam" id="PF08937">
    <property type="entry name" value="ThsB_TIR"/>
    <property type="match status" value="1"/>
</dbReference>
<dbReference type="EMBL" id="JACNJZ010000168">
    <property type="protein sequence ID" value="MBC8318513.1"/>
    <property type="molecule type" value="Genomic_DNA"/>
</dbReference>
<reference evidence="2 3" key="1">
    <citation type="submission" date="2020-08" db="EMBL/GenBank/DDBJ databases">
        <title>Bridging the membrane lipid divide: bacteria of the FCB group superphylum have the potential to synthesize archaeal ether lipids.</title>
        <authorList>
            <person name="Villanueva L."/>
            <person name="Von Meijenfeldt F.A.B."/>
            <person name="Westbye A.B."/>
            <person name="Yadav S."/>
            <person name="Hopmans E.C."/>
            <person name="Dutilh B.E."/>
            <person name="Sinninghe Damste J.S."/>
        </authorList>
    </citation>
    <scope>NUCLEOTIDE SEQUENCE [LARGE SCALE GENOMIC DNA]</scope>
    <source>
        <strain evidence="2">NIOZ-UU47</strain>
    </source>
</reference>
<dbReference type="Proteomes" id="UP000614424">
    <property type="component" value="Unassembled WGS sequence"/>
</dbReference>
<dbReference type="InterPro" id="IPR015032">
    <property type="entry name" value="ThsB__TIR-like_domain"/>
</dbReference>
<comment type="caution">
    <text evidence="2">The sequence shown here is derived from an EMBL/GenBank/DDBJ whole genome shotgun (WGS) entry which is preliminary data.</text>
</comment>
<gene>
    <name evidence="2" type="ORF">H8E41_11450</name>
</gene>
<evidence type="ECO:0000313" key="2">
    <source>
        <dbReference type="EMBL" id="MBC8318513.1"/>
    </source>
</evidence>
<feature type="domain" description="Thoeris protein ThsB TIR-like" evidence="1">
    <location>
        <begin position="60"/>
        <end position="157"/>
    </location>
</feature>
<organism evidence="2 3">
    <name type="scientific">Candidatus Desulfobia pelagia</name>
    <dbReference type="NCBI Taxonomy" id="2841692"/>
    <lineage>
        <taxon>Bacteria</taxon>
        <taxon>Pseudomonadati</taxon>
        <taxon>Thermodesulfobacteriota</taxon>
        <taxon>Desulfobulbia</taxon>
        <taxon>Desulfobulbales</taxon>
        <taxon>Desulfobulbaceae</taxon>
        <taxon>Candidatus Desulfobia</taxon>
    </lineage>
</organism>
<evidence type="ECO:0000259" key="1">
    <source>
        <dbReference type="Pfam" id="PF08937"/>
    </source>
</evidence>
<name>A0A8J6NH30_9BACT</name>
<accession>A0A8J6NH30</accession>
<sequence length="233" mass="26715">MRTVAVLPCGMQFYAKQFGTEGPMKYSGRELVGHVQCKFTRKMLWILSGGLTMPYKHKTFVSFDGDSVGFYYDLMTDWEQSNHLPFNLYNAQDLYSAFDSSTEESIKAQLAERMKESEAFIILISESTRKLYSFVGWEVEQAIKREMPIIAVNLNGKRFMDQYRCPPVLASALVMHVGFNAEILEHALENWPESDRAFRAQKKSGPYYYNDEIYTTRTEASLNVDILNGIGPC</sequence>
<proteinExistence type="predicted"/>
<dbReference type="Gene3D" id="3.40.50.11200">
    <property type="match status" value="1"/>
</dbReference>